<organism evidence="2 3">
    <name type="scientific">Undibacterium griseum</name>
    <dbReference type="NCBI Taxonomy" id="2762295"/>
    <lineage>
        <taxon>Bacteria</taxon>
        <taxon>Pseudomonadati</taxon>
        <taxon>Pseudomonadota</taxon>
        <taxon>Betaproteobacteria</taxon>
        <taxon>Burkholderiales</taxon>
        <taxon>Oxalobacteraceae</taxon>
        <taxon>Undibacterium</taxon>
    </lineage>
</organism>
<dbReference type="Proteomes" id="UP000613113">
    <property type="component" value="Unassembled WGS sequence"/>
</dbReference>
<accession>A0ABR6YRV4</accession>
<name>A0ABR6YRV4_9BURK</name>
<feature type="region of interest" description="Disordered" evidence="1">
    <location>
        <begin position="1"/>
        <end position="81"/>
    </location>
</feature>
<evidence type="ECO:0000313" key="2">
    <source>
        <dbReference type="EMBL" id="MBC3886624.1"/>
    </source>
</evidence>
<evidence type="ECO:0000313" key="3">
    <source>
        <dbReference type="Proteomes" id="UP000613113"/>
    </source>
</evidence>
<protein>
    <recommendedName>
        <fullName evidence="4">SMP domain-containing protein</fullName>
    </recommendedName>
</protein>
<keyword evidence="3" id="KW-1185">Reference proteome</keyword>
<feature type="compositionally biased region" description="Polar residues" evidence="1">
    <location>
        <begin position="1"/>
        <end position="31"/>
    </location>
</feature>
<evidence type="ECO:0000256" key="1">
    <source>
        <dbReference type="SAM" id="MobiDB-lite"/>
    </source>
</evidence>
<comment type="caution">
    <text evidence="2">The sequence shown here is derived from an EMBL/GenBank/DDBJ whole genome shotgun (WGS) entry which is preliminary data.</text>
</comment>
<reference evidence="2 3" key="1">
    <citation type="submission" date="2020-08" db="EMBL/GenBank/DDBJ databases">
        <title>Novel species isolated from subtropical streams in China.</title>
        <authorList>
            <person name="Lu H."/>
        </authorList>
    </citation>
    <scope>NUCLEOTIDE SEQUENCE [LARGE SCALE GENOMIC DNA]</scope>
    <source>
        <strain evidence="2 3">FT31W</strain>
    </source>
</reference>
<evidence type="ECO:0008006" key="4">
    <source>
        <dbReference type="Google" id="ProtNLM"/>
    </source>
</evidence>
<feature type="compositionally biased region" description="Low complexity" evidence="1">
    <location>
        <begin position="37"/>
        <end position="56"/>
    </location>
</feature>
<sequence length="81" mass="8183">MTNQKQTGSKSSSLAGRTLGNANASQIQKSLAGSALAQSGTSKTTSKSIETKASSALHSQKSNSTTKSLAGSVVSQSNRKP</sequence>
<feature type="compositionally biased region" description="Polar residues" evidence="1">
    <location>
        <begin position="57"/>
        <end position="81"/>
    </location>
</feature>
<proteinExistence type="predicted"/>
<dbReference type="RefSeq" id="WP_186864176.1">
    <property type="nucleotide sequence ID" value="NZ_JACOGC010000010.1"/>
</dbReference>
<gene>
    <name evidence="2" type="ORF">H8K27_15965</name>
</gene>
<dbReference type="EMBL" id="JACOGC010000010">
    <property type="protein sequence ID" value="MBC3886624.1"/>
    <property type="molecule type" value="Genomic_DNA"/>
</dbReference>